<keyword evidence="2" id="KW-1185">Reference proteome</keyword>
<dbReference type="EMBL" id="CAVNYO010000424">
    <property type="protein sequence ID" value="CAK5278718.1"/>
    <property type="molecule type" value="Genomic_DNA"/>
</dbReference>
<reference evidence="1" key="1">
    <citation type="submission" date="2023-11" db="EMBL/GenBank/DDBJ databases">
        <authorList>
            <person name="De Vega J J."/>
            <person name="De Vega J J."/>
        </authorList>
    </citation>
    <scope>NUCLEOTIDE SEQUENCE</scope>
</reference>
<sequence>ISSLSSNFVRGYLINCLAGIVYLVESHRIRAPLPTNHNCYTLNRSLYHNSTRRQSCELTRCLTRAQNL</sequence>
<dbReference type="Proteomes" id="UP001295794">
    <property type="component" value="Unassembled WGS sequence"/>
</dbReference>
<gene>
    <name evidence="1" type="ORF">MYCIT1_LOCUS28232</name>
</gene>
<protein>
    <submittedName>
        <fullName evidence="1">Uncharacterized protein</fullName>
    </submittedName>
</protein>
<accession>A0AAD2HPY9</accession>
<evidence type="ECO:0000313" key="2">
    <source>
        <dbReference type="Proteomes" id="UP001295794"/>
    </source>
</evidence>
<comment type="caution">
    <text evidence="1">The sequence shown here is derived from an EMBL/GenBank/DDBJ whole genome shotgun (WGS) entry which is preliminary data.</text>
</comment>
<evidence type="ECO:0000313" key="1">
    <source>
        <dbReference type="EMBL" id="CAK5278718.1"/>
    </source>
</evidence>
<proteinExistence type="predicted"/>
<feature type="non-terminal residue" evidence="1">
    <location>
        <position position="1"/>
    </location>
</feature>
<name>A0AAD2HPY9_9AGAR</name>
<dbReference type="AlphaFoldDB" id="A0AAD2HPY9"/>
<feature type="non-terminal residue" evidence="1">
    <location>
        <position position="68"/>
    </location>
</feature>
<organism evidence="1 2">
    <name type="scientific">Mycena citricolor</name>
    <dbReference type="NCBI Taxonomy" id="2018698"/>
    <lineage>
        <taxon>Eukaryota</taxon>
        <taxon>Fungi</taxon>
        <taxon>Dikarya</taxon>
        <taxon>Basidiomycota</taxon>
        <taxon>Agaricomycotina</taxon>
        <taxon>Agaricomycetes</taxon>
        <taxon>Agaricomycetidae</taxon>
        <taxon>Agaricales</taxon>
        <taxon>Marasmiineae</taxon>
        <taxon>Mycenaceae</taxon>
        <taxon>Mycena</taxon>
    </lineage>
</organism>